<dbReference type="InterPro" id="IPR043502">
    <property type="entry name" value="DNA/RNA_pol_sf"/>
</dbReference>
<reference evidence="2 3" key="1">
    <citation type="journal article" date="2018" name="Gigascience">
        <title>Genomes of trombidid mites reveal novel predicted allergens and laterally-transferred genes associated with secondary metabolism.</title>
        <authorList>
            <person name="Dong X."/>
            <person name="Chaisiri K."/>
            <person name="Xia D."/>
            <person name="Armstrong S.D."/>
            <person name="Fang Y."/>
            <person name="Donnelly M.J."/>
            <person name="Kadowaki T."/>
            <person name="McGarry J.W."/>
            <person name="Darby A.C."/>
            <person name="Makepeace B.L."/>
        </authorList>
    </citation>
    <scope>NUCLEOTIDE SEQUENCE [LARGE SCALE GENOMIC DNA]</scope>
    <source>
        <strain evidence="2">UoL-WK</strain>
    </source>
</reference>
<dbReference type="OrthoDB" id="6513643at2759"/>
<dbReference type="CDD" id="cd01647">
    <property type="entry name" value="RT_LTR"/>
    <property type="match status" value="1"/>
</dbReference>
<feature type="compositionally biased region" description="Basic and acidic residues" evidence="1">
    <location>
        <begin position="25"/>
        <end position="38"/>
    </location>
</feature>
<dbReference type="PANTHER" id="PTHR24559">
    <property type="entry name" value="TRANSPOSON TY3-I GAG-POL POLYPROTEIN"/>
    <property type="match status" value="1"/>
</dbReference>
<evidence type="ECO:0000313" key="3">
    <source>
        <dbReference type="Proteomes" id="UP000285301"/>
    </source>
</evidence>
<dbReference type="Gene3D" id="3.10.10.10">
    <property type="entry name" value="HIV Type 1 Reverse Transcriptase, subunit A, domain 1"/>
    <property type="match status" value="1"/>
</dbReference>
<dbReference type="Gene3D" id="3.30.70.270">
    <property type="match status" value="1"/>
</dbReference>
<keyword evidence="3" id="KW-1185">Reference proteome</keyword>
<dbReference type="Proteomes" id="UP000285301">
    <property type="component" value="Unassembled WGS sequence"/>
</dbReference>
<comment type="caution">
    <text evidence="2">The sequence shown here is derived from an EMBL/GenBank/DDBJ whole genome shotgun (WGS) entry which is preliminary data.</text>
</comment>
<proteinExistence type="predicted"/>
<feature type="region of interest" description="Disordered" evidence="1">
    <location>
        <begin position="1"/>
        <end position="38"/>
    </location>
</feature>
<evidence type="ECO:0000256" key="1">
    <source>
        <dbReference type="SAM" id="MobiDB-lite"/>
    </source>
</evidence>
<dbReference type="EMBL" id="NCKU01017577">
    <property type="protein sequence ID" value="RWR98964.1"/>
    <property type="molecule type" value="Genomic_DNA"/>
</dbReference>
<dbReference type="AlphaFoldDB" id="A0A3S3NUP6"/>
<dbReference type="InterPro" id="IPR043128">
    <property type="entry name" value="Rev_trsase/Diguanyl_cyclase"/>
</dbReference>
<dbReference type="SUPFAM" id="SSF56672">
    <property type="entry name" value="DNA/RNA polymerases"/>
    <property type="match status" value="1"/>
</dbReference>
<feature type="non-terminal residue" evidence="2">
    <location>
        <position position="145"/>
    </location>
</feature>
<sequence>PKKERRLGQQNAINEEEPNLTVNTNKHDGTNESETEERKENIAHIIQASEESKENEIQRQVQEMLDIGVIRESRSPYSSPVLLVKKKDGTWRLVVDLRRLNKDVEADTYPFPNVEDVMMILVASRYFSNLDLFCGFFQMEIAEED</sequence>
<dbReference type="STRING" id="1965070.A0A3S3NUP6"/>
<dbReference type="GO" id="GO:0071897">
    <property type="term" value="P:DNA biosynthetic process"/>
    <property type="evidence" value="ECO:0007669"/>
    <property type="project" value="UniProtKB-ARBA"/>
</dbReference>
<evidence type="ECO:0000313" key="2">
    <source>
        <dbReference type="EMBL" id="RWR98964.1"/>
    </source>
</evidence>
<protein>
    <submittedName>
        <fullName evidence="2">Uncharacterized protein</fullName>
    </submittedName>
</protein>
<feature type="non-terminal residue" evidence="2">
    <location>
        <position position="1"/>
    </location>
</feature>
<organism evidence="2 3">
    <name type="scientific">Dinothrombium tinctorium</name>
    <dbReference type="NCBI Taxonomy" id="1965070"/>
    <lineage>
        <taxon>Eukaryota</taxon>
        <taxon>Metazoa</taxon>
        <taxon>Ecdysozoa</taxon>
        <taxon>Arthropoda</taxon>
        <taxon>Chelicerata</taxon>
        <taxon>Arachnida</taxon>
        <taxon>Acari</taxon>
        <taxon>Acariformes</taxon>
        <taxon>Trombidiformes</taxon>
        <taxon>Prostigmata</taxon>
        <taxon>Anystina</taxon>
        <taxon>Parasitengona</taxon>
        <taxon>Trombidioidea</taxon>
        <taxon>Trombidiidae</taxon>
        <taxon>Dinothrombium</taxon>
    </lineage>
</organism>
<gene>
    <name evidence="2" type="ORF">B4U79_12699</name>
</gene>
<accession>A0A3S3NUP6</accession>
<name>A0A3S3NUP6_9ACAR</name>
<dbReference type="PANTHER" id="PTHR24559:SF444">
    <property type="entry name" value="REVERSE TRANSCRIPTASE DOMAIN-CONTAINING PROTEIN"/>
    <property type="match status" value="1"/>
</dbReference>
<dbReference type="InterPro" id="IPR053134">
    <property type="entry name" value="RNA-dir_DNA_polymerase"/>
</dbReference>